<keyword evidence="6" id="KW-0969">Cilium</keyword>
<dbReference type="GO" id="GO:0005576">
    <property type="term" value="C:extracellular region"/>
    <property type="evidence" value="ECO:0007669"/>
    <property type="project" value="UniProtKB-SubCell"/>
</dbReference>
<reference evidence="6 7" key="1">
    <citation type="submission" date="2020-05" db="EMBL/GenBank/DDBJ databases">
        <title>Parvularcula mediterraneae sp. nov., isolated from polypropylene straw from shallow seawater of the seashore of Laganas in Zakynthos island, Greece.</title>
        <authorList>
            <person name="Szabo I."/>
            <person name="Al-Omari J."/>
            <person name="Rado J."/>
            <person name="Szerdahelyi G.S."/>
        </authorList>
    </citation>
    <scope>NUCLEOTIDE SEQUENCE [LARGE SCALE GENOMIC DNA]</scope>
    <source>
        <strain evidence="6 7">ZS-1/3</strain>
    </source>
</reference>
<dbReference type="RefSeq" id="WP_173197611.1">
    <property type="nucleotide sequence ID" value="NZ_JABFCX010000002.1"/>
</dbReference>
<sequence>MLLTNASAQVALKTLRTANVNLQTTQDRISTGLKVASADDNPAFFLVSTTQRSDVVVQDGIRENLQVGLGALRTAMAAQPAIDDAILNIKNAIVALENGTAEEELTTIIEQQIDQVREVLKAASYNGLNLLDTREAQTMVIGAERDGGSYDFQTLELVGAGLGIRPTVASPTVAPFAGSVLDLNSTRDNGTEGTYGGYTVGTVNGVNTGTNGSGGVDERTFGISFETGSDITTQQVIYEEGGNVRGLNISIRNGLLVFGGYNLPTGDPGTEWTYREVQVSIEANTRYTAQLVLDGDAAATGEFRGYLNGEFVDRVGGVGVLFDHPGGIGVGRINGNAVVNGSVVNRITGPTGNDFQGSVDKVIAYNSIFTTTEFDIINSYLAEDWLPERGIQYYIGSEERQETASLIQLLEAVVPIDQDGFSTSAALEVLDAASKKANRAFSTFGFYEARLERQQDYLFNLSGSMESGIAALVEADLAEESAKLQAFQVQTQLAQQSLLIANQRPQSLLRLFA</sequence>
<dbReference type="Pfam" id="PF00669">
    <property type="entry name" value="Flagellin_N"/>
    <property type="match status" value="1"/>
</dbReference>
<evidence type="ECO:0000259" key="4">
    <source>
        <dbReference type="Pfam" id="PF00669"/>
    </source>
</evidence>
<name>A0A7Y3W539_9PROT</name>
<comment type="subcellular location">
    <subcellularLocation>
        <location evidence="3">Secreted</location>
    </subcellularLocation>
    <subcellularLocation>
        <location evidence="3">Bacterial flagellum</location>
    </subcellularLocation>
</comment>
<dbReference type="InterPro" id="IPR001492">
    <property type="entry name" value="Flagellin"/>
</dbReference>
<evidence type="ECO:0000259" key="5">
    <source>
        <dbReference type="Pfam" id="PF00700"/>
    </source>
</evidence>
<proteinExistence type="inferred from homology"/>
<comment type="similarity">
    <text evidence="1 3">Belongs to the bacterial flagellin family.</text>
</comment>
<dbReference type="InterPro" id="IPR046358">
    <property type="entry name" value="Flagellin_C"/>
</dbReference>
<dbReference type="EMBL" id="JABFCX010000002">
    <property type="protein sequence ID" value="NNU15846.1"/>
    <property type="molecule type" value="Genomic_DNA"/>
</dbReference>
<comment type="function">
    <text evidence="3">Flagellin is the subunit protein which polymerizes to form the filaments of bacterial flagella.</text>
</comment>
<feature type="domain" description="Flagellin N-terminal" evidence="4">
    <location>
        <begin position="4"/>
        <end position="133"/>
    </location>
</feature>
<dbReference type="AlphaFoldDB" id="A0A7Y3W539"/>
<organism evidence="6 7">
    <name type="scientific">Parvularcula mediterranea</name>
    <dbReference type="NCBI Taxonomy" id="2732508"/>
    <lineage>
        <taxon>Bacteria</taxon>
        <taxon>Pseudomonadati</taxon>
        <taxon>Pseudomonadota</taxon>
        <taxon>Alphaproteobacteria</taxon>
        <taxon>Parvularculales</taxon>
        <taxon>Parvularculaceae</taxon>
        <taxon>Parvularcula</taxon>
    </lineage>
</organism>
<dbReference type="PANTHER" id="PTHR42792">
    <property type="entry name" value="FLAGELLIN"/>
    <property type="match status" value="1"/>
</dbReference>
<evidence type="ECO:0000256" key="3">
    <source>
        <dbReference type="RuleBase" id="RU362073"/>
    </source>
</evidence>
<gene>
    <name evidence="6" type="ORF">HK107_05865</name>
</gene>
<keyword evidence="6" id="KW-0966">Cell projection</keyword>
<evidence type="ECO:0000313" key="6">
    <source>
        <dbReference type="EMBL" id="NNU15846.1"/>
    </source>
</evidence>
<accession>A0A7Y3W539</accession>
<keyword evidence="2 3" id="KW-0975">Bacterial flagellum</keyword>
<keyword evidence="7" id="KW-1185">Reference proteome</keyword>
<dbReference type="Proteomes" id="UP000536835">
    <property type="component" value="Unassembled WGS sequence"/>
</dbReference>
<evidence type="ECO:0000256" key="2">
    <source>
        <dbReference type="ARBA" id="ARBA00023143"/>
    </source>
</evidence>
<feature type="domain" description="Flagellin C-terminal" evidence="5">
    <location>
        <begin position="428"/>
        <end position="512"/>
    </location>
</feature>
<dbReference type="SUPFAM" id="SSF64518">
    <property type="entry name" value="Phase 1 flagellin"/>
    <property type="match status" value="1"/>
</dbReference>
<keyword evidence="6" id="KW-0282">Flagellum</keyword>
<dbReference type="GO" id="GO:0009288">
    <property type="term" value="C:bacterial-type flagellum"/>
    <property type="evidence" value="ECO:0007669"/>
    <property type="project" value="UniProtKB-SubCell"/>
</dbReference>
<dbReference type="GO" id="GO:0005198">
    <property type="term" value="F:structural molecule activity"/>
    <property type="evidence" value="ECO:0007669"/>
    <property type="project" value="UniProtKB-UniRule"/>
</dbReference>
<evidence type="ECO:0000256" key="1">
    <source>
        <dbReference type="ARBA" id="ARBA00005709"/>
    </source>
</evidence>
<dbReference type="InterPro" id="IPR001029">
    <property type="entry name" value="Flagellin_N"/>
</dbReference>
<keyword evidence="3" id="KW-0964">Secreted</keyword>
<protein>
    <recommendedName>
        <fullName evidence="3">Flagellin</fullName>
    </recommendedName>
</protein>
<comment type="caution">
    <text evidence="6">The sequence shown here is derived from an EMBL/GenBank/DDBJ whole genome shotgun (WGS) entry which is preliminary data.</text>
</comment>
<dbReference type="Gene3D" id="1.20.1330.10">
    <property type="entry name" value="f41 fragment of flagellin, N-terminal domain"/>
    <property type="match status" value="2"/>
</dbReference>
<evidence type="ECO:0000313" key="7">
    <source>
        <dbReference type="Proteomes" id="UP000536835"/>
    </source>
</evidence>
<dbReference type="PANTHER" id="PTHR42792:SF2">
    <property type="entry name" value="FLAGELLIN"/>
    <property type="match status" value="1"/>
</dbReference>
<dbReference type="Pfam" id="PF00700">
    <property type="entry name" value="Flagellin_C"/>
    <property type="match status" value="1"/>
</dbReference>